<comment type="function">
    <text evidence="1">Mediates magnesium influx to the cytosol.</text>
</comment>
<keyword evidence="7" id="KW-0997">Cell inner membrane</keyword>
<dbReference type="Gene3D" id="1.20.1110.10">
    <property type="entry name" value="Calcium-transporting ATPase, transmembrane domain"/>
    <property type="match status" value="1"/>
</dbReference>
<comment type="similarity">
    <text evidence="3">Belongs to the cation transport ATPase (P-type) (TC 3.A.3) family. Type IIIB subfamily.</text>
</comment>
<dbReference type="SUPFAM" id="SSF56784">
    <property type="entry name" value="HAD-like"/>
    <property type="match status" value="1"/>
</dbReference>
<dbReference type="SFLD" id="SFLDF00027">
    <property type="entry name" value="p-type_atpase"/>
    <property type="match status" value="1"/>
</dbReference>
<keyword evidence="12" id="KW-0460">Magnesium</keyword>
<dbReference type="SUPFAM" id="SSF81665">
    <property type="entry name" value="Calcium ATPase, transmembrane domain M"/>
    <property type="match status" value="1"/>
</dbReference>
<dbReference type="NCBIfam" id="TIGR01494">
    <property type="entry name" value="ATPase_P-type"/>
    <property type="match status" value="2"/>
</dbReference>
<dbReference type="InterPro" id="IPR036412">
    <property type="entry name" value="HAD-like_sf"/>
</dbReference>
<dbReference type="InterPro" id="IPR059000">
    <property type="entry name" value="ATPase_P-type_domA"/>
</dbReference>
<dbReference type="Gene3D" id="3.40.1110.10">
    <property type="entry name" value="Calcium-transporting ATPase, cytoplasmic domain N"/>
    <property type="match status" value="1"/>
</dbReference>
<evidence type="ECO:0000256" key="16">
    <source>
        <dbReference type="ARBA" id="ARBA00029806"/>
    </source>
</evidence>
<feature type="transmembrane region" description="Helical" evidence="19">
    <location>
        <begin position="136"/>
        <end position="155"/>
    </location>
</feature>
<keyword evidence="6" id="KW-1003">Cell membrane</keyword>
<dbReference type="InterPro" id="IPR006068">
    <property type="entry name" value="ATPase_P-typ_cation-transptr_C"/>
</dbReference>
<evidence type="ECO:0000256" key="15">
    <source>
        <dbReference type="ARBA" id="ARBA00023136"/>
    </source>
</evidence>
<dbReference type="Gene3D" id="2.70.150.10">
    <property type="entry name" value="Calcium-transporting ATPase, cytoplasmic transduction domain A"/>
    <property type="match status" value="1"/>
</dbReference>
<keyword evidence="15 19" id="KW-0472">Membrane</keyword>
<evidence type="ECO:0000313" key="22">
    <source>
        <dbReference type="Proteomes" id="UP000224634"/>
    </source>
</evidence>
<dbReference type="Proteomes" id="UP000224634">
    <property type="component" value="Unassembled WGS sequence"/>
</dbReference>
<feature type="transmembrane region" description="Helical" evidence="19">
    <location>
        <begin position="846"/>
        <end position="864"/>
    </location>
</feature>
<dbReference type="Pfam" id="PF00122">
    <property type="entry name" value="E1-E2_ATPase"/>
    <property type="match status" value="1"/>
</dbReference>
<dbReference type="InterPro" id="IPR023214">
    <property type="entry name" value="HAD_sf"/>
</dbReference>
<evidence type="ECO:0000256" key="10">
    <source>
        <dbReference type="ARBA" id="ARBA00022741"/>
    </source>
</evidence>
<evidence type="ECO:0000256" key="12">
    <source>
        <dbReference type="ARBA" id="ARBA00022842"/>
    </source>
</evidence>
<accession>A0A2B7XDG5</accession>
<feature type="region of interest" description="Disordered" evidence="18">
    <location>
        <begin position="29"/>
        <end position="54"/>
    </location>
</feature>
<dbReference type="STRING" id="1447883.A0A2B7XDG5"/>
<evidence type="ECO:0000256" key="3">
    <source>
        <dbReference type="ARBA" id="ARBA00008746"/>
    </source>
</evidence>
<feature type="transmembrane region" description="Helical" evidence="19">
    <location>
        <begin position="876"/>
        <end position="897"/>
    </location>
</feature>
<dbReference type="AlphaFoldDB" id="A0A2B7XDG5"/>
<dbReference type="SUPFAM" id="SSF81653">
    <property type="entry name" value="Calcium ATPase, transduction domain A"/>
    <property type="match status" value="1"/>
</dbReference>
<gene>
    <name evidence="21" type="ORF">AJ80_07645</name>
</gene>
<feature type="transmembrane region" description="Helical" evidence="19">
    <location>
        <begin position="909"/>
        <end position="932"/>
    </location>
</feature>
<evidence type="ECO:0000256" key="5">
    <source>
        <dbReference type="ARBA" id="ARBA00013555"/>
    </source>
</evidence>
<sequence>MANLSRVPGRVELLCKTMVERVTPVLSNSSAGGADVGDAQTAWQHPPNPGDKSTQSVLRAFASLPASVVLGHLQSSLQGLAEAEANKRLNVAGPNLLTSTKPVPWWRLLLLILPNPFNILLAILAIVSVATPDPNWKTFTILMVMIVISCALRFWQEYRSGIAVIKLQSSVKMGVQVRRQHMSLEKPMGAAVPESKASIHQQELVPGDIVVIQPGLSIPADCLILESACLQISQSSLTGESEPLRKVPSLQFEKFEQEGDSLFDLENIAFMGTSVISGSGLGVVLRTGDDTFIATIMKELKKKRPINSFQRGIRNVTYMLIAFMVTMVPIVLVISGKSTGNWKDAALFSLSVAVGLVPEMLPAIVNANLARGAFLLSKKKAIVKRLDSIQNLGGMSILCSDKTGTLTKDEIALLNYIDCQGNRDSGVFQLAYINAVCQDGHSNNIDAATIKFKSPENNIGIPNYTKVTTIPFTFERRRSSCVIRGPTKKLKLICKGAFEEVSALCTRFRDCTSTLELDREKREWLAQTAHRFSSEGQRVILIASRELSEYQVDGDDIEGDLEHDLTAEGFLTLLDPLKEDAAASVQRLQDLRVDVRILTGDNLPVALNLCRALNLVTHVDEESIQAVTGSDLARLEGTEEFHNVVKSCKVFAKLTPSQKGQVVSSLKREAECVGMLGDGINDCIALRLADVGISVDSGAGVAKDCADVILTEKALDIVADSVTIGRVTYGNTIKYIKMVASSNFGNVFSILIASSWLPFQPMASLQILVQNLLYDFSQLAIPWDRMDEEYLLEPKQWNVRDLLRFIVVLGPTSSTIDMCTFCLGWFYYGIRSTDDPEAVKRFQTHWFMQGLLTQTMIVHLLRTAKIPVIQRRASRILVASTVAIMLIGFSIPYIPVLKTAVKLVRPENSFMGFMVVGLVVYCIEVQLVKMLYIRVFGTWL</sequence>
<feature type="transmembrane region" description="Helical" evidence="19">
    <location>
        <begin position="316"/>
        <end position="334"/>
    </location>
</feature>
<dbReference type="GO" id="GO:0005886">
    <property type="term" value="C:plasma membrane"/>
    <property type="evidence" value="ECO:0007669"/>
    <property type="project" value="UniProtKB-SubCell"/>
</dbReference>
<dbReference type="InterPro" id="IPR044492">
    <property type="entry name" value="P_typ_ATPase_HD_dom"/>
</dbReference>
<evidence type="ECO:0000313" key="21">
    <source>
        <dbReference type="EMBL" id="PGH09694.1"/>
    </source>
</evidence>
<dbReference type="EC" id="7.2.2.14" evidence="4"/>
<evidence type="ECO:0000256" key="9">
    <source>
        <dbReference type="ARBA" id="ARBA00022692"/>
    </source>
</evidence>
<keyword evidence="11" id="KW-0067">ATP-binding</keyword>
<evidence type="ECO:0000256" key="13">
    <source>
        <dbReference type="ARBA" id="ARBA00022967"/>
    </source>
</evidence>
<dbReference type="SFLD" id="SFLDG00002">
    <property type="entry name" value="C1.7:_P-type_atpase_like"/>
    <property type="match status" value="1"/>
</dbReference>
<keyword evidence="9 19" id="KW-0812">Transmembrane</keyword>
<protein>
    <recommendedName>
        <fullName evidence="5">Magnesium-transporting ATPase, P-type 1</fullName>
        <ecNumber evidence="4">7.2.2.14</ecNumber>
    </recommendedName>
    <alternativeName>
        <fullName evidence="16">Mg(2+) transport ATPase, P-type 1</fullName>
    </alternativeName>
</protein>
<dbReference type="InterPro" id="IPR001757">
    <property type="entry name" value="P_typ_ATPase"/>
</dbReference>
<dbReference type="GO" id="GO:0005524">
    <property type="term" value="F:ATP binding"/>
    <property type="evidence" value="ECO:0007669"/>
    <property type="project" value="UniProtKB-KW"/>
</dbReference>
<keyword evidence="8" id="KW-0597">Phosphoprotein</keyword>
<evidence type="ECO:0000256" key="7">
    <source>
        <dbReference type="ARBA" id="ARBA00022519"/>
    </source>
</evidence>
<evidence type="ECO:0000256" key="14">
    <source>
        <dbReference type="ARBA" id="ARBA00022989"/>
    </source>
</evidence>
<keyword evidence="10" id="KW-0547">Nucleotide-binding</keyword>
<name>A0A2B7XDG5_POLH7</name>
<dbReference type="Pfam" id="PF00689">
    <property type="entry name" value="Cation_ATPase_C"/>
    <property type="match status" value="1"/>
</dbReference>
<dbReference type="NCBIfam" id="TIGR01524">
    <property type="entry name" value="ATPase-IIIB_Mg"/>
    <property type="match status" value="1"/>
</dbReference>
<dbReference type="InterPro" id="IPR006415">
    <property type="entry name" value="P-type_ATPase_IIIB"/>
</dbReference>
<dbReference type="InterPro" id="IPR008250">
    <property type="entry name" value="ATPase_P-typ_transduc_dom_A_sf"/>
</dbReference>
<feature type="transmembrane region" description="Helical" evidence="19">
    <location>
        <begin position="346"/>
        <end position="370"/>
    </location>
</feature>
<keyword evidence="22" id="KW-1185">Reference proteome</keyword>
<dbReference type="SMART" id="SM00831">
    <property type="entry name" value="Cation_ATPase_N"/>
    <property type="match status" value="1"/>
</dbReference>
<keyword evidence="14 19" id="KW-1133">Transmembrane helix</keyword>
<comment type="catalytic activity">
    <reaction evidence="17">
        <text>Mg(2+)(out) + ATP + H2O = Mg(2+)(in) + ADP + phosphate + H(+)</text>
        <dbReference type="Rhea" id="RHEA:10260"/>
        <dbReference type="ChEBI" id="CHEBI:15377"/>
        <dbReference type="ChEBI" id="CHEBI:15378"/>
        <dbReference type="ChEBI" id="CHEBI:18420"/>
        <dbReference type="ChEBI" id="CHEBI:30616"/>
        <dbReference type="ChEBI" id="CHEBI:43474"/>
        <dbReference type="ChEBI" id="CHEBI:456216"/>
        <dbReference type="EC" id="7.2.2.14"/>
    </reaction>
</comment>
<evidence type="ECO:0000256" key="18">
    <source>
        <dbReference type="SAM" id="MobiDB-lite"/>
    </source>
</evidence>
<dbReference type="InterPro" id="IPR023298">
    <property type="entry name" value="ATPase_P-typ_TM_dom_sf"/>
</dbReference>
<dbReference type="PANTHER" id="PTHR42861">
    <property type="entry name" value="CALCIUM-TRANSPORTING ATPASE"/>
    <property type="match status" value="1"/>
</dbReference>
<evidence type="ECO:0000256" key="17">
    <source>
        <dbReference type="ARBA" id="ARBA00047295"/>
    </source>
</evidence>
<reference evidence="21 22" key="1">
    <citation type="submission" date="2017-10" db="EMBL/GenBank/DDBJ databases">
        <title>Comparative genomics in systemic dimorphic fungi from Ajellomycetaceae.</title>
        <authorList>
            <person name="Munoz J.F."/>
            <person name="Mcewen J.G."/>
            <person name="Clay O.K."/>
            <person name="Cuomo C.A."/>
        </authorList>
    </citation>
    <scope>NUCLEOTIDE SEQUENCE [LARGE SCALE GENOMIC DNA]</scope>
    <source>
        <strain evidence="21 22">UAMH7299</strain>
    </source>
</reference>
<feature type="transmembrane region" description="Helical" evidence="19">
    <location>
        <begin position="802"/>
        <end position="826"/>
    </location>
</feature>
<evidence type="ECO:0000256" key="2">
    <source>
        <dbReference type="ARBA" id="ARBA00004429"/>
    </source>
</evidence>
<dbReference type="SFLD" id="SFLDS00003">
    <property type="entry name" value="Haloacid_Dehalogenase"/>
    <property type="match status" value="1"/>
</dbReference>
<comment type="caution">
    <text evidence="21">The sequence shown here is derived from an EMBL/GenBank/DDBJ whole genome shotgun (WGS) entry which is preliminary data.</text>
</comment>
<dbReference type="PROSITE" id="PS00154">
    <property type="entry name" value="ATPASE_E1_E2"/>
    <property type="match status" value="1"/>
</dbReference>
<evidence type="ECO:0000256" key="19">
    <source>
        <dbReference type="SAM" id="Phobius"/>
    </source>
</evidence>
<dbReference type="GO" id="GO:0016887">
    <property type="term" value="F:ATP hydrolysis activity"/>
    <property type="evidence" value="ECO:0007669"/>
    <property type="project" value="InterPro"/>
</dbReference>
<dbReference type="EMBL" id="PDNA01000151">
    <property type="protein sequence ID" value="PGH09694.1"/>
    <property type="molecule type" value="Genomic_DNA"/>
</dbReference>
<evidence type="ECO:0000256" key="4">
    <source>
        <dbReference type="ARBA" id="ARBA00012786"/>
    </source>
</evidence>
<dbReference type="PRINTS" id="PR01836">
    <property type="entry name" value="MGATPASE"/>
</dbReference>
<feature type="transmembrane region" description="Helical" evidence="19">
    <location>
        <begin position="108"/>
        <end position="130"/>
    </location>
</feature>
<dbReference type="GO" id="GO:0015444">
    <property type="term" value="F:P-type magnesium transporter activity"/>
    <property type="evidence" value="ECO:0007669"/>
    <property type="project" value="UniProtKB-EC"/>
</dbReference>
<dbReference type="Pfam" id="PF00690">
    <property type="entry name" value="Cation_ATPase_N"/>
    <property type="match status" value="1"/>
</dbReference>
<evidence type="ECO:0000256" key="6">
    <source>
        <dbReference type="ARBA" id="ARBA00022475"/>
    </source>
</evidence>
<dbReference type="InterPro" id="IPR018303">
    <property type="entry name" value="ATPase_P-typ_P_site"/>
</dbReference>
<proteinExistence type="inferred from homology"/>
<dbReference type="InterPro" id="IPR004014">
    <property type="entry name" value="ATPase_P-typ_cation-transptr_N"/>
</dbReference>
<evidence type="ECO:0000256" key="8">
    <source>
        <dbReference type="ARBA" id="ARBA00022553"/>
    </source>
</evidence>
<feature type="domain" description="Cation-transporting P-type ATPase N-terminal" evidence="20">
    <location>
        <begin position="60"/>
        <end position="133"/>
    </location>
</feature>
<dbReference type="InterPro" id="IPR023299">
    <property type="entry name" value="ATPase_P-typ_cyto_dom_N"/>
</dbReference>
<dbReference type="Pfam" id="PF13246">
    <property type="entry name" value="Cation_ATPase"/>
    <property type="match status" value="1"/>
</dbReference>
<evidence type="ECO:0000256" key="11">
    <source>
        <dbReference type="ARBA" id="ARBA00022840"/>
    </source>
</evidence>
<dbReference type="Gene3D" id="3.40.50.1000">
    <property type="entry name" value="HAD superfamily/HAD-like"/>
    <property type="match status" value="1"/>
</dbReference>
<evidence type="ECO:0000259" key="20">
    <source>
        <dbReference type="SMART" id="SM00831"/>
    </source>
</evidence>
<keyword evidence="13" id="KW-1278">Translocase</keyword>
<dbReference type="OrthoDB" id="158672at2759"/>
<organism evidence="21 22">
    <name type="scientific">Polytolypa hystricis (strain UAMH7299)</name>
    <dbReference type="NCBI Taxonomy" id="1447883"/>
    <lineage>
        <taxon>Eukaryota</taxon>
        <taxon>Fungi</taxon>
        <taxon>Dikarya</taxon>
        <taxon>Ascomycota</taxon>
        <taxon>Pezizomycotina</taxon>
        <taxon>Eurotiomycetes</taxon>
        <taxon>Eurotiomycetidae</taxon>
        <taxon>Onygenales</taxon>
        <taxon>Onygenales incertae sedis</taxon>
        <taxon>Polytolypa</taxon>
    </lineage>
</organism>
<evidence type="ECO:0000256" key="1">
    <source>
        <dbReference type="ARBA" id="ARBA00003954"/>
    </source>
</evidence>
<dbReference type="SUPFAM" id="SSF81660">
    <property type="entry name" value="Metal cation-transporting ATPase, ATP-binding domain N"/>
    <property type="match status" value="1"/>
</dbReference>
<comment type="subcellular location">
    <subcellularLocation>
        <location evidence="2">Cell inner membrane</location>
        <topology evidence="2">Multi-pass membrane protein</topology>
    </subcellularLocation>
</comment>